<organism evidence="1">
    <name type="scientific">virus sp. cthq354</name>
    <dbReference type="NCBI Taxonomy" id="2826812"/>
    <lineage>
        <taxon>Viruses</taxon>
    </lineage>
</organism>
<name>A0A8S5R6H0_9VIRU</name>
<dbReference type="EMBL" id="BK015826">
    <property type="protein sequence ID" value="DAE27006.1"/>
    <property type="molecule type" value="Genomic_DNA"/>
</dbReference>
<evidence type="ECO:0000313" key="1">
    <source>
        <dbReference type="EMBL" id="DAE27006.1"/>
    </source>
</evidence>
<proteinExistence type="predicted"/>
<sequence>MPVRVVSFFYGISYFDKRSISSLICSITSGLAISPSKLNTIFTVL</sequence>
<accession>A0A8S5R6H0</accession>
<protein>
    <submittedName>
        <fullName evidence="1">Uncharacterized protein</fullName>
    </submittedName>
</protein>
<reference evidence="1" key="1">
    <citation type="journal article" date="2021" name="Proc. Natl. Acad. Sci. U.S.A.">
        <title>A Catalog of Tens of Thousands of Viruses from Human Metagenomes Reveals Hidden Associations with Chronic Diseases.</title>
        <authorList>
            <person name="Tisza M.J."/>
            <person name="Buck C.B."/>
        </authorList>
    </citation>
    <scope>NUCLEOTIDE SEQUENCE</scope>
    <source>
        <strain evidence="1">Cthq354</strain>
    </source>
</reference>